<keyword evidence="11" id="KW-0812">Transmembrane</keyword>
<evidence type="ECO:0000256" key="5">
    <source>
        <dbReference type="ARBA" id="ARBA00038035"/>
    </source>
</evidence>
<comment type="catalytic activity">
    <reaction evidence="8">
        <text>L-threonyl-[protein] + ATP = O-phospho-L-threonyl-[protein] + ADP + H(+)</text>
        <dbReference type="Rhea" id="RHEA:46608"/>
        <dbReference type="Rhea" id="RHEA-COMP:11060"/>
        <dbReference type="Rhea" id="RHEA-COMP:11605"/>
        <dbReference type="ChEBI" id="CHEBI:15378"/>
        <dbReference type="ChEBI" id="CHEBI:30013"/>
        <dbReference type="ChEBI" id="CHEBI:30616"/>
        <dbReference type="ChEBI" id="CHEBI:61977"/>
        <dbReference type="ChEBI" id="CHEBI:456216"/>
        <dbReference type="EC" id="2.7.12.2"/>
    </reaction>
</comment>
<comment type="similarity">
    <text evidence="5">Belongs to the protein kinase superfamily. STE Ser/Thr protein kinase family. MAP kinase kinase subfamily.</text>
</comment>
<evidence type="ECO:0000256" key="9">
    <source>
        <dbReference type="ARBA" id="ARBA00051693"/>
    </source>
</evidence>
<dbReference type="InterPro" id="IPR011009">
    <property type="entry name" value="Kinase-like_dom_sf"/>
</dbReference>
<dbReference type="EC" id="2.7.12.2" evidence="6"/>
<evidence type="ECO:0000256" key="3">
    <source>
        <dbReference type="ARBA" id="ARBA00022777"/>
    </source>
</evidence>
<dbReference type="EMBL" id="CP070496">
    <property type="protein sequence ID" value="QSB05869.1"/>
    <property type="molecule type" value="Genomic_DNA"/>
</dbReference>
<accession>A0A895XR84</accession>
<dbReference type="SUPFAM" id="SSF56112">
    <property type="entry name" value="Protein kinase-like (PK-like)"/>
    <property type="match status" value="1"/>
</dbReference>
<keyword evidence="11" id="KW-0472">Membrane</keyword>
<feature type="domain" description="Protein kinase" evidence="12">
    <location>
        <begin position="83"/>
        <end position="338"/>
    </location>
</feature>
<evidence type="ECO:0000256" key="8">
    <source>
        <dbReference type="ARBA" id="ARBA00049299"/>
    </source>
</evidence>
<evidence type="ECO:0000313" key="14">
    <source>
        <dbReference type="Proteomes" id="UP000662939"/>
    </source>
</evidence>
<dbReference type="InterPro" id="IPR008271">
    <property type="entry name" value="Ser/Thr_kinase_AS"/>
</dbReference>
<feature type="region of interest" description="Disordered" evidence="10">
    <location>
        <begin position="398"/>
        <end position="500"/>
    </location>
</feature>
<comment type="catalytic activity">
    <reaction evidence="7">
        <text>L-seryl-[protein] + ATP = O-phospho-L-seryl-[protein] + ADP + H(+)</text>
        <dbReference type="Rhea" id="RHEA:17989"/>
        <dbReference type="Rhea" id="RHEA-COMP:9863"/>
        <dbReference type="Rhea" id="RHEA-COMP:11604"/>
        <dbReference type="ChEBI" id="CHEBI:15378"/>
        <dbReference type="ChEBI" id="CHEBI:29999"/>
        <dbReference type="ChEBI" id="CHEBI:30616"/>
        <dbReference type="ChEBI" id="CHEBI:83421"/>
        <dbReference type="ChEBI" id="CHEBI:456216"/>
        <dbReference type="EC" id="2.7.12.2"/>
    </reaction>
</comment>
<keyword evidence="11" id="KW-1133">Transmembrane helix</keyword>
<sequence>MNSVSSYPTAARASVPQGNRRPDQPTAAPGGPAVAVQSPPRHSGTHAPQQPPSPHGAPHHPPTPQHPSVDLDPAHLLKGLEDLTGYAEIARGAYSIVYSAQAPNGRTVAVKIDRRPLADEGQRRRFQQEVTSAGRVSKHPCVVQMYSAGFTSQGHPYVVMEHCRESLSDYLAREHKLYPEDVRQIGVRIATALAAAHAEGIIHRDVKPANILINQQGQVVLADFGLSALSPQPAPGQPISIMATPAYAPLEVFQLQEIGPAADVYSLAATLYALLSGAPPRFPLEATRPLDINEVASLLHEPVDNLPGVSLLMVEMIRTALINNAQGRPTAEAFAEYLDSIPEESTGVFQAIDDSMVAPEPSPPREGTFGAFSAPPDEDVEAPVAARAAVEAALGSQGMNYDAPYGYEQPQGYDQPQNYDPSFSEALGRMPENVSSPNTAPTAQTGVVHPPIPVPEPVNDQGFDQWDDLSGESLPGRSFPQTEKPYESSLEHSPVRPSHDEGLYRHEAASFSPPAQRSPAKSAPLVDETQRWDNFASLDEAEAPAPETSAGPNTGMTRRERRLASGESDSSMGQLIGIGSVSLIVVIALVFGAIKLFGGNGSAPLEDNANDGVYVPECTLDMAGVACVAEPVCFNGAPGDDIAELACDNPHTWEAYAIGQLPEEVSEPTHQEALQSSIVTDACVDGHREDGPLQEFVGADRVSWETDVHLPTAEAFANGDRTFMCIARQANGETEMGHRFARG</sequence>
<keyword evidence="4" id="KW-0067">ATP-binding</keyword>
<feature type="compositionally biased region" description="Low complexity" evidence="10">
    <location>
        <begin position="27"/>
        <end position="36"/>
    </location>
</feature>
<feature type="transmembrane region" description="Helical" evidence="11">
    <location>
        <begin position="575"/>
        <end position="594"/>
    </location>
</feature>
<feature type="region of interest" description="Disordered" evidence="10">
    <location>
        <begin position="538"/>
        <end position="571"/>
    </location>
</feature>
<evidence type="ECO:0000256" key="7">
    <source>
        <dbReference type="ARBA" id="ARBA00049014"/>
    </source>
</evidence>
<feature type="compositionally biased region" description="Pro residues" evidence="10">
    <location>
        <begin position="49"/>
        <end position="65"/>
    </location>
</feature>
<evidence type="ECO:0000259" key="12">
    <source>
        <dbReference type="PROSITE" id="PS50011"/>
    </source>
</evidence>
<keyword evidence="14" id="KW-1185">Reference proteome</keyword>
<dbReference type="PROSITE" id="PS50011">
    <property type="entry name" value="PROTEIN_KINASE_DOM"/>
    <property type="match status" value="1"/>
</dbReference>
<feature type="compositionally biased region" description="Basic and acidic residues" evidence="10">
    <location>
        <begin position="484"/>
        <end position="500"/>
    </location>
</feature>
<dbReference type="Gene3D" id="1.10.510.10">
    <property type="entry name" value="Transferase(Phosphotransferase) domain 1"/>
    <property type="match status" value="1"/>
</dbReference>
<feature type="region of interest" description="Disordered" evidence="10">
    <location>
        <begin position="1"/>
        <end position="72"/>
    </location>
</feature>
<evidence type="ECO:0000256" key="2">
    <source>
        <dbReference type="ARBA" id="ARBA00022741"/>
    </source>
</evidence>
<comment type="catalytic activity">
    <reaction evidence="9">
        <text>L-tyrosyl-[protein] + ATP = O-phospho-L-tyrosyl-[protein] + ADP + H(+)</text>
        <dbReference type="Rhea" id="RHEA:10596"/>
        <dbReference type="Rhea" id="RHEA-COMP:10136"/>
        <dbReference type="Rhea" id="RHEA-COMP:20101"/>
        <dbReference type="ChEBI" id="CHEBI:15378"/>
        <dbReference type="ChEBI" id="CHEBI:30616"/>
        <dbReference type="ChEBI" id="CHEBI:46858"/>
        <dbReference type="ChEBI" id="CHEBI:61978"/>
        <dbReference type="ChEBI" id="CHEBI:456216"/>
        <dbReference type="EC" id="2.7.12.2"/>
    </reaction>
</comment>
<dbReference type="AlphaFoldDB" id="A0A895XR84"/>
<dbReference type="PANTHER" id="PTHR48013:SF9">
    <property type="entry name" value="DUAL SPECIFICITY MITOGEN-ACTIVATED PROTEIN KINASE KINASE 5"/>
    <property type="match status" value="1"/>
</dbReference>
<organism evidence="13 14">
    <name type="scientific">Natronoglycomyces albus</name>
    <dbReference type="NCBI Taxonomy" id="2811108"/>
    <lineage>
        <taxon>Bacteria</taxon>
        <taxon>Bacillati</taxon>
        <taxon>Actinomycetota</taxon>
        <taxon>Actinomycetes</taxon>
        <taxon>Glycomycetales</taxon>
        <taxon>Glycomycetaceae</taxon>
        <taxon>Natronoglycomyces</taxon>
    </lineage>
</organism>
<keyword evidence="3 13" id="KW-0418">Kinase</keyword>
<keyword evidence="2" id="KW-0547">Nucleotide-binding</keyword>
<dbReference type="Proteomes" id="UP000662939">
    <property type="component" value="Chromosome"/>
</dbReference>
<evidence type="ECO:0000256" key="1">
    <source>
        <dbReference type="ARBA" id="ARBA00022679"/>
    </source>
</evidence>
<feature type="compositionally biased region" description="Polar residues" evidence="10">
    <location>
        <begin position="433"/>
        <end position="445"/>
    </location>
</feature>
<dbReference type="PANTHER" id="PTHR48013">
    <property type="entry name" value="DUAL SPECIFICITY MITOGEN-ACTIVATED PROTEIN KINASE KINASE 5-RELATED"/>
    <property type="match status" value="1"/>
</dbReference>
<gene>
    <name evidence="13" type="ORF">JQS30_02785</name>
</gene>
<dbReference type="PROSITE" id="PS00108">
    <property type="entry name" value="PROTEIN_KINASE_ST"/>
    <property type="match status" value="1"/>
</dbReference>
<dbReference type="SMART" id="SM00220">
    <property type="entry name" value="S_TKc"/>
    <property type="match status" value="1"/>
</dbReference>
<evidence type="ECO:0000256" key="4">
    <source>
        <dbReference type="ARBA" id="ARBA00022840"/>
    </source>
</evidence>
<protein>
    <recommendedName>
        <fullName evidence="6">mitogen-activated protein kinase kinase</fullName>
        <ecNumber evidence="6">2.7.12.2</ecNumber>
    </recommendedName>
</protein>
<dbReference type="GO" id="GO:0005524">
    <property type="term" value="F:ATP binding"/>
    <property type="evidence" value="ECO:0007669"/>
    <property type="project" value="UniProtKB-KW"/>
</dbReference>
<evidence type="ECO:0000256" key="6">
    <source>
        <dbReference type="ARBA" id="ARBA00038999"/>
    </source>
</evidence>
<feature type="compositionally biased region" description="Polar residues" evidence="10">
    <location>
        <begin position="412"/>
        <end position="421"/>
    </location>
</feature>
<evidence type="ECO:0000313" key="13">
    <source>
        <dbReference type="EMBL" id="QSB05869.1"/>
    </source>
</evidence>
<dbReference type="InterPro" id="IPR000719">
    <property type="entry name" value="Prot_kinase_dom"/>
</dbReference>
<reference evidence="13" key="1">
    <citation type="submission" date="2021-02" db="EMBL/GenBank/DDBJ databases">
        <title>Natronoglycomyces albus gen. nov., sp. nov, a haloalkaliphilic actinobacterium from a soda solonchak soil.</title>
        <authorList>
            <person name="Sorokin D.Y."/>
            <person name="Khijniak T.V."/>
            <person name="Zakharycheva A.P."/>
            <person name="Boueva O.V."/>
            <person name="Ariskina E.V."/>
            <person name="Hahnke R.L."/>
            <person name="Bunk B."/>
            <person name="Sproer C."/>
            <person name="Schumann P."/>
            <person name="Evtushenko L.I."/>
            <person name="Kublanov I.V."/>
        </authorList>
    </citation>
    <scope>NUCLEOTIDE SEQUENCE</scope>
    <source>
        <strain evidence="13">DSM 106290</strain>
    </source>
</reference>
<dbReference type="RefSeq" id="WP_213171880.1">
    <property type="nucleotide sequence ID" value="NZ_CP070496.1"/>
</dbReference>
<dbReference type="GO" id="GO:0004674">
    <property type="term" value="F:protein serine/threonine kinase activity"/>
    <property type="evidence" value="ECO:0007669"/>
    <property type="project" value="UniProtKB-KW"/>
</dbReference>
<proteinExistence type="inferred from homology"/>
<dbReference type="KEGG" id="nav:JQS30_02785"/>
<dbReference type="Pfam" id="PF00069">
    <property type="entry name" value="Pkinase"/>
    <property type="match status" value="1"/>
</dbReference>
<name>A0A895XR84_9ACTN</name>
<dbReference type="CDD" id="cd14014">
    <property type="entry name" value="STKc_PknB_like"/>
    <property type="match status" value="1"/>
</dbReference>
<keyword evidence="13" id="KW-0723">Serine/threonine-protein kinase</keyword>
<evidence type="ECO:0000256" key="11">
    <source>
        <dbReference type="SAM" id="Phobius"/>
    </source>
</evidence>
<keyword evidence="1" id="KW-0808">Transferase</keyword>
<evidence type="ECO:0000256" key="10">
    <source>
        <dbReference type="SAM" id="MobiDB-lite"/>
    </source>
</evidence>